<protein>
    <recommendedName>
        <fullName evidence="1">Replication-associated protein ORF2/G2P domain-containing protein</fullName>
    </recommendedName>
</protein>
<evidence type="ECO:0000313" key="3">
    <source>
        <dbReference type="Proteomes" id="UP000183028"/>
    </source>
</evidence>
<dbReference type="Pfam" id="PF23343">
    <property type="entry name" value="REP_ORF2-G2P"/>
    <property type="match status" value="1"/>
</dbReference>
<organism evidence="2 3">
    <name type="scientific">Sharpea azabuensis</name>
    <dbReference type="NCBI Taxonomy" id="322505"/>
    <lineage>
        <taxon>Bacteria</taxon>
        <taxon>Bacillati</taxon>
        <taxon>Bacillota</taxon>
        <taxon>Erysipelotrichia</taxon>
        <taxon>Erysipelotrichales</taxon>
        <taxon>Coprobacillaceae</taxon>
        <taxon>Sharpea</taxon>
    </lineage>
</organism>
<dbReference type="EMBL" id="FNYK01000069">
    <property type="protein sequence ID" value="SEJ18080.1"/>
    <property type="molecule type" value="Genomic_DNA"/>
</dbReference>
<dbReference type="AlphaFoldDB" id="A0A1H6WZ58"/>
<gene>
    <name evidence="2" type="ORF">SAMN04487834_106916</name>
</gene>
<proteinExistence type="predicted"/>
<accession>A0A1H6WZ58</accession>
<evidence type="ECO:0000313" key="2">
    <source>
        <dbReference type="EMBL" id="SEJ18080.1"/>
    </source>
</evidence>
<name>A0A1H6WZ58_9FIRM</name>
<dbReference type="OrthoDB" id="1733540at2"/>
<reference evidence="3" key="1">
    <citation type="submission" date="2016-10" db="EMBL/GenBank/DDBJ databases">
        <authorList>
            <person name="Varghese N."/>
        </authorList>
    </citation>
    <scope>NUCLEOTIDE SEQUENCE [LARGE SCALE GENOMIC DNA]</scope>
    <source>
        <strain evidence="3">DSM 20406</strain>
    </source>
</reference>
<feature type="domain" description="Replication-associated protein ORF2/G2P" evidence="1">
    <location>
        <begin position="103"/>
        <end position="206"/>
    </location>
</feature>
<keyword evidence="3" id="KW-1185">Reference proteome</keyword>
<sequence length="285" mass="34098">MNKRHYQEYDVEETYDKDISKASEEEIAKLLRTGKLKCAYVTKTITSGKVKEVEIYPVYTSCQLKKHKEIRRISSKSRRNLNDKNSRKYLNRLINCNFGDDDIWATLTYDNKHLPRTEDEALKKFQYYIRKINKYRAKKGIGKAKYIYITEKSSGKKRFHHHMIIDHELTMDEIEKLWPYGRRNNTRRIHEDKEGLNGLASYLTKEKDREKGKKRWNCSKGLKKPTVTKSYTKLSMKKIRDMTANQNMIRETIEKLYPGTIYCEERALFNQFNSRTYFYIRLAIP</sequence>
<dbReference type="Proteomes" id="UP000183028">
    <property type="component" value="Unassembled WGS sequence"/>
</dbReference>
<dbReference type="InterPro" id="IPR056906">
    <property type="entry name" value="ORF2/G2P_dom"/>
</dbReference>
<evidence type="ECO:0000259" key="1">
    <source>
        <dbReference type="Pfam" id="PF23343"/>
    </source>
</evidence>
<dbReference type="RefSeq" id="WP_074732696.1">
    <property type="nucleotide sequence ID" value="NZ_FNYK01000069.1"/>
</dbReference>